<dbReference type="InterPro" id="IPR012675">
    <property type="entry name" value="Beta-grasp_dom_sf"/>
</dbReference>
<dbReference type="Pfam" id="PF13291">
    <property type="entry name" value="ACT_4"/>
    <property type="match status" value="1"/>
</dbReference>
<dbReference type="SUPFAM" id="SSF81271">
    <property type="entry name" value="TGS-like"/>
    <property type="match status" value="1"/>
</dbReference>
<dbReference type="Pfam" id="PF13328">
    <property type="entry name" value="HD_4"/>
    <property type="match status" value="1"/>
</dbReference>
<dbReference type="PROSITE" id="PS51880">
    <property type="entry name" value="TGS"/>
    <property type="match status" value="1"/>
</dbReference>
<evidence type="ECO:0000313" key="4">
    <source>
        <dbReference type="Proteomes" id="UP000823750"/>
    </source>
</evidence>
<dbReference type="InterPro" id="IPR043519">
    <property type="entry name" value="NT_sf"/>
</dbReference>
<dbReference type="PANTHER" id="PTHR21262">
    <property type="entry name" value="GUANOSINE-3',5'-BIS DIPHOSPHATE 3'-PYROPHOSPHOHYDROLASE"/>
    <property type="match status" value="1"/>
</dbReference>
<evidence type="ECO:0000256" key="1">
    <source>
        <dbReference type="RuleBase" id="RU003847"/>
    </source>
</evidence>
<dbReference type="SUPFAM" id="SSF109604">
    <property type="entry name" value="HD-domain/PDEase-like"/>
    <property type="match status" value="1"/>
</dbReference>
<dbReference type="CDD" id="cd01668">
    <property type="entry name" value="TGS_RSH"/>
    <property type="match status" value="1"/>
</dbReference>
<dbReference type="SMART" id="SM00471">
    <property type="entry name" value="HDc"/>
    <property type="match status" value="1"/>
</dbReference>
<sequence length="744" mass="85497">MSVSEFNQADYEVIARDYADLKEAARKRCANQTELDVVQKAFEFANEAHKGVRRRSGEPYILHPIAVAKIVVSNIGLGYKSIAAALLHDVVEDTDYTVDDIRHLFGDKIASLVDGLTKIKTVLDNEDKAKQKSMQAENFKRILLTLNDDVRVVLIKLADRLHNCRTIEFMPEYKREKILSETMFIFIPLAHRLGLYEVKSEMEDIWLRYKEPEVFNDITAKINRNIIDKEKEIDGFIRPISEALKAAGFDFTIRKRVKTPYSIWHKMVTKNITFDQIYDLYAVRIIFNSDASSTESERDQCYHVFSIITGIYRYKSDRIRDWVKHPKNNGYEALHCTVMSDSGIWIEVQIRTRRMDDIAEKGIAAHWAYKKDGFVGENDSEMDKWINKVKEILVDPDVNALELLDIIHNDLTTSDIFVFTPKGEQRRIQKGATALDFAYSIHTEIGNKAIAAKVNMRLVPLSYELRTGDQVEIITAENEKPKREWLQFLQTRKARNLVMDWLKGERQESIRIGKKMVEEQLASIGRKLDDNTLKAMMDGYEIFERDPEELYFRAGIGLLKLNGLEEVVRNSENKSEKGRSWNFNWFKGKDKKDGYVIDDVSDTRHKYVIASCCNPIPGDSVVGFLASDGTITVHKKSCPVANGIAAKHGDRIVVPEWKNGQTADNSFLVRLSLKGFDRMGIINEISRYISLVMSVNIRRFYLGTEGGVFEGYIDLYVHDREDLEKLIKKLNKIEGIQSVVRSDL</sequence>
<dbReference type="InterPro" id="IPR045865">
    <property type="entry name" value="ACT-like_dom_sf"/>
</dbReference>
<feature type="domain" description="TGS" evidence="2">
    <location>
        <begin position="412"/>
        <end position="475"/>
    </location>
</feature>
<dbReference type="FunFam" id="1.10.3210.10:FF:000001">
    <property type="entry name" value="GTP pyrophosphokinase RelA"/>
    <property type="match status" value="1"/>
</dbReference>
<dbReference type="Gene3D" id="1.10.3210.10">
    <property type="entry name" value="Hypothetical protein af1432"/>
    <property type="match status" value="1"/>
</dbReference>
<dbReference type="NCBIfam" id="TIGR00691">
    <property type="entry name" value="spoT_relA"/>
    <property type="match status" value="1"/>
</dbReference>
<comment type="similarity">
    <text evidence="1">Belongs to the relA/spoT family.</text>
</comment>
<gene>
    <name evidence="3" type="ORF">IAB78_07535</name>
</gene>
<dbReference type="InterPro" id="IPR004095">
    <property type="entry name" value="TGS"/>
</dbReference>
<dbReference type="SUPFAM" id="SSF55021">
    <property type="entry name" value="ACT-like"/>
    <property type="match status" value="1"/>
</dbReference>
<dbReference type="AlphaFoldDB" id="A0A9D9NSI4"/>
<dbReference type="CDD" id="cd05399">
    <property type="entry name" value="NT_Rel-Spo_like"/>
    <property type="match status" value="1"/>
</dbReference>
<proteinExistence type="inferred from homology"/>
<dbReference type="InterPro" id="IPR012676">
    <property type="entry name" value="TGS-like"/>
</dbReference>
<evidence type="ECO:0000259" key="2">
    <source>
        <dbReference type="PROSITE" id="PS51880"/>
    </source>
</evidence>
<dbReference type="InterPro" id="IPR004811">
    <property type="entry name" value="RelA/Spo_fam"/>
</dbReference>
<organism evidence="3 4">
    <name type="scientific">Candidatus Cryptobacteroides excrementavium</name>
    <dbReference type="NCBI Taxonomy" id="2840759"/>
    <lineage>
        <taxon>Bacteria</taxon>
        <taxon>Pseudomonadati</taxon>
        <taxon>Bacteroidota</taxon>
        <taxon>Bacteroidia</taxon>
        <taxon>Bacteroidales</taxon>
        <taxon>Candidatus Cryptobacteroides</taxon>
    </lineage>
</organism>
<dbReference type="Pfam" id="PF04607">
    <property type="entry name" value="RelA_SpoT"/>
    <property type="match status" value="1"/>
</dbReference>
<name>A0A9D9NSI4_9BACT</name>
<dbReference type="InterPro" id="IPR007685">
    <property type="entry name" value="RelA_SpoT"/>
</dbReference>
<dbReference type="CDD" id="cd00077">
    <property type="entry name" value="HDc"/>
    <property type="match status" value="1"/>
</dbReference>
<dbReference type="FunFam" id="3.10.20.30:FF:000002">
    <property type="entry name" value="GTP pyrophosphokinase (RelA/SpoT)"/>
    <property type="match status" value="1"/>
</dbReference>
<dbReference type="GO" id="GO:0005886">
    <property type="term" value="C:plasma membrane"/>
    <property type="evidence" value="ECO:0007669"/>
    <property type="project" value="TreeGrafter"/>
</dbReference>
<dbReference type="SMART" id="SM00954">
    <property type="entry name" value="RelA_SpoT"/>
    <property type="match status" value="1"/>
</dbReference>
<reference evidence="3" key="1">
    <citation type="submission" date="2020-10" db="EMBL/GenBank/DDBJ databases">
        <authorList>
            <person name="Gilroy R."/>
        </authorList>
    </citation>
    <scope>NUCLEOTIDE SEQUENCE</scope>
    <source>
        <strain evidence="3">B2-16538</strain>
    </source>
</reference>
<dbReference type="Gene3D" id="3.30.460.10">
    <property type="entry name" value="Beta Polymerase, domain 2"/>
    <property type="match status" value="1"/>
</dbReference>
<dbReference type="Pfam" id="PF02824">
    <property type="entry name" value="TGS"/>
    <property type="match status" value="1"/>
</dbReference>
<dbReference type="InterPro" id="IPR003607">
    <property type="entry name" value="HD/PDEase_dom"/>
</dbReference>
<dbReference type="InterPro" id="IPR033655">
    <property type="entry name" value="TGS_RelA/SpoT"/>
</dbReference>
<dbReference type="GO" id="GO:0015969">
    <property type="term" value="P:guanosine tetraphosphate metabolic process"/>
    <property type="evidence" value="ECO:0007669"/>
    <property type="project" value="InterPro"/>
</dbReference>
<dbReference type="PANTHER" id="PTHR21262:SF31">
    <property type="entry name" value="GTP PYROPHOSPHOKINASE"/>
    <property type="match status" value="1"/>
</dbReference>
<evidence type="ECO:0000313" key="3">
    <source>
        <dbReference type="EMBL" id="MBO8486258.1"/>
    </source>
</evidence>
<dbReference type="InterPro" id="IPR002912">
    <property type="entry name" value="ACT_dom"/>
</dbReference>
<reference evidence="3" key="2">
    <citation type="journal article" date="2021" name="PeerJ">
        <title>Extensive microbial diversity within the chicken gut microbiome revealed by metagenomics and culture.</title>
        <authorList>
            <person name="Gilroy R."/>
            <person name="Ravi A."/>
            <person name="Getino M."/>
            <person name="Pursley I."/>
            <person name="Horton D.L."/>
            <person name="Alikhan N.F."/>
            <person name="Baker D."/>
            <person name="Gharbi K."/>
            <person name="Hall N."/>
            <person name="Watson M."/>
            <person name="Adriaenssens E.M."/>
            <person name="Foster-Nyarko E."/>
            <person name="Jarju S."/>
            <person name="Secka A."/>
            <person name="Antonio M."/>
            <person name="Oren A."/>
            <person name="Chaudhuri R.R."/>
            <person name="La Ragione R."/>
            <person name="Hildebrand F."/>
            <person name="Pallen M.J."/>
        </authorList>
    </citation>
    <scope>NUCLEOTIDE SEQUENCE</scope>
    <source>
        <strain evidence="3">B2-16538</strain>
    </source>
</reference>
<accession>A0A9D9NSI4</accession>
<comment type="caution">
    <text evidence="3">The sequence shown here is derived from an EMBL/GenBank/DDBJ whole genome shotgun (WGS) entry which is preliminary data.</text>
</comment>
<dbReference type="Proteomes" id="UP000823750">
    <property type="component" value="Unassembled WGS sequence"/>
</dbReference>
<comment type="function">
    <text evidence="1">In eubacteria ppGpp (guanosine 3'-diphosphate 5'-diphosphate) is a mediator of the stringent response that coordinates a variety of cellular activities in response to changes in nutritional abundance.</text>
</comment>
<dbReference type="SUPFAM" id="SSF81301">
    <property type="entry name" value="Nucleotidyltransferase"/>
    <property type="match status" value="1"/>
</dbReference>
<dbReference type="EMBL" id="JADILX010000112">
    <property type="protein sequence ID" value="MBO8486258.1"/>
    <property type="molecule type" value="Genomic_DNA"/>
</dbReference>
<protein>
    <submittedName>
        <fullName evidence="3">Bifunctional (P)ppGpp synthetase/guanosine-3',5'-bis(Diphosphate) 3'-pyrophosphohydrolase</fullName>
    </submittedName>
</protein>
<dbReference type="Gene3D" id="3.30.70.260">
    <property type="match status" value="1"/>
</dbReference>
<dbReference type="Gene3D" id="3.10.20.30">
    <property type="match status" value="1"/>
</dbReference>